<comment type="similarity">
    <text evidence="1">Belongs to the ATP-dependent AMP-binding enzyme family.</text>
</comment>
<dbReference type="RefSeq" id="WP_008859404.1">
    <property type="nucleotide sequence ID" value="NZ_JH591187.1"/>
</dbReference>
<evidence type="ECO:0000256" key="1">
    <source>
        <dbReference type="ARBA" id="ARBA00006432"/>
    </source>
</evidence>
<dbReference type="PANTHER" id="PTHR43201:SF5">
    <property type="entry name" value="MEDIUM-CHAIN ACYL-COA LIGASE ACSF2, MITOCHONDRIAL"/>
    <property type="match status" value="1"/>
</dbReference>
<protein>
    <recommendedName>
        <fullName evidence="3">AMP-dependent synthetase/ligase domain-containing protein</fullName>
    </recommendedName>
</protein>
<dbReference type="eggNOG" id="COG0318">
    <property type="taxonomic scope" value="Bacteria"/>
</dbReference>
<dbReference type="Pfam" id="PF00501">
    <property type="entry name" value="AMP-binding"/>
    <property type="match status" value="1"/>
</dbReference>
<reference evidence="4 5" key="1">
    <citation type="submission" date="2011-11" db="EMBL/GenBank/DDBJ databases">
        <title>The Genome Sequence of Dialister succinatiphilus YIT 11850.</title>
        <authorList>
            <consortium name="The Broad Institute Genome Sequencing Platform"/>
            <person name="Earl A."/>
            <person name="Ward D."/>
            <person name="Feldgarden M."/>
            <person name="Gevers D."/>
            <person name="Morotomi M."/>
            <person name="Young S.K."/>
            <person name="Zeng Q."/>
            <person name="Gargeya S."/>
            <person name="Fitzgerald M."/>
            <person name="Haas B."/>
            <person name="Abouelleil A."/>
            <person name="Alvarado L."/>
            <person name="Arachchi H.M."/>
            <person name="Berlin A."/>
            <person name="Brown A."/>
            <person name="Chapman S.B."/>
            <person name="Dunbar C."/>
            <person name="Gearin G."/>
            <person name="Goldberg J."/>
            <person name="Griggs A."/>
            <person name="Gujja S."/>
            <person name="Heiman D."/>
            <person name="Howarth C."/>
            <person name="Lui A."/>
            <person name="MacDonald P.J.P."/>
            <person name="Montmayeur A."/>
            <person name="Murphy C."/>
            <person name="Neiman D."/>
            <person name="Pearson M."/>
            <person name="Priest M."/>
            <person name="Roberts A."/>
            <person name="Saif S."/>
            <person name="Shea T."/>
            <person name="Sisk P."/>
            <person name="Stolte C."/>
            <person name="Sykes S."/>
            <person name="Wortman J."/>
            <person name="Nusbaum C."/>
            <person name="Birren B."/>
        </authorList>
    </citation>
    <scope>NUCLEOTIDE SEQUENCE [LARGE SCALE GENOMIC DNA]</scope>
    <source>
        <strain evidence="4 5">YIT 11850</strain>
    </source>
</reference>
<dbReference type="Gene3D" id="3.40.50.12780">
    <property type="entry name" value="N-terminal domain of ligase-like"/>
    <property type="match status" value="1"/>
</dbReference>
<dbReference type="EMBL" id="ADLT01000019">
    <property type="protein sequence ID" value="EHO63208.1"/>
    <property type="molecule type" value="Genomic_DNA"/>
</dbReference>
<dbReference type="Gene3D" id="3.30.300.30">
    <property type="match status" value="1"/>
</dbReference>
<dbReference type="AlphaFoldDB" id="H1CZX0"/>
<dbReference type="InterPro" id="IPR042099">
    <property type="entry name" value="ANL_N_sf"/>
</dbReference>
<name>H1CZX0_9FIRM</name>
<accession>H1CZX0</accession>
<evidence type="ECO:0000259" key="3">
    <source>
        <dbReference type="Pfam" id="PF00501"/>
    </source>
</evidence>
<keyword evidence="5" id="KW-1185">Reference proteome</keyword>
<feature type="domain" description="AMP-dependent synthetase/ligase" evidence="3">
    <location>
        <begin position="9"/>
        <end position="310"/>
    </location>
</feature>
<keyword evidence="2" id="KW-0436">Ligase</keyword>
<dbReference type="SUPFAM" id="SSF56801">
    <property type="entry name" value="Acetyl-CoA synthetase-like"/>
    <property type="match status" value="1"/>
</dbReference>
<evidence type="ECO:0000313" key="4">
    <source>
        <dbReference type="EMBL" id="EHO63208.1"/>
    </source>
</evidence>
<sequence length="448" mass="51022">MKCYEYLLRWGKEKKDDTFYEDDGFSMTWGEALRFVEEEKEALSALGVKGKLTALYLHQPLKQLLYFLALSYAGSVPVLYHEYLEKKELSVMLEKQPVGLFLSDRPLPSLSLKQEKHLFLRTWDRTAPRSGVFGVLTSGSTGLPKILYRRDESWTDFFPLQDRIFKVDGRSRLFFHGSLAFTGNLNMVMDFLSEGASLHGSSRLTPKTWMERIQKEKITHIYMIPSKLSLLSKTKGQAEPVTHILTGSQLMTASLYRRLTERFPAASVILYYGASELSYISFTEGKEILHSPDKVGKPFPHVKVSIENGEITVDTPYGIEGIYMPYTCHDLGRLDEKGELHFLGRREDMYHVQGNHVSRQKVLSTLLMVDGVEDAEVTALKQKNGDDTLIAFLTGQVMERKQLVKRLSCHLKPWEIPSRFMVLPAIPRTSTGKADRKKLEELAGKPEG</sequence>
<dbReference type="InterPro" id="IPR000873">
    <property type="entry name" value="AMP-dep_synth/lig_dom"/>
</dbReference>
<evidence type="ECO:0000313" key="5">
    <source>
        <dbReference type="Proteomes" id="UP000003277"/>
    </source>
</evidence>
<gene>
    <name evidence="4" type="ORF">HMPREF9453_00908</name>
</gene>
<proteinExistence type="inferred from homology"/>
<organism evidence="4 5">
    <name type="scientific">Dialister succinatiphilus YIT 11850</name>
    <dbReference type="NCBI Taxonomy" id="742743"/>
    <lineage>
        <taxon>Bacteria</taxon>
        <taxon>Bacillati</taxon>
        <taxon>Bacillota</taxon>
        <taxon>Negativicutes</taxon>
        <taxon>Veillonellales</taxon>
        <taxon>Veillonellaceae</taxon>
        <taxon>Dialister</taxon>
    </lineage>
</organism>
<dbReference type="Proteomes" id="UP000003277">
    <property type="component" value="Unassembled WGS sequence"/>
</dbReference>
<dbReference type="PATRIC" id="fig|742743.3.peg.927"/>
<dbReference type="GO" id="GO:0006631">
    <property type="term" value="P:fatty acid metabolic process"/>
    <property type="evidence" value="ECO:0007669"/>
    <property type="project" value="TreeGrafter"/>
</dbReference>
<dbReference type="InterPro" id="IPR045851">
    <property type="entry name" value="AMP-bd_C_sf"/>
</dbReference>
<comment type="caution">
    <text evidence="4">The sequence shown here is derived from an EMBL/GenBank/DDBJ whole genome shotgun (WGS) entry which is preliminary data.</text>
</comment>
<evidence type="ECO:0000256" key="2">
    <source>
        <dbReference type="ARBA" id="ARBA00022598"/>
    </source>
</evidence>
<dbReference type="STRING" id="742743.HMPREF9453_00908"/>
<dbReference type="PANTHER" id="PTHR43201">
    <property type="entry name" value="ACYL-COA SYNTHETASE"/>
    <property type="match status" value="1"/>
</dbReference>
<dbReference type="HOGENOM" id="CLU_000022_59_0_9"/>
<dbReference type="GO" id="GO:0031956">
    <property type="term" value="F:medium-chain fatty acid-CoA ligase activity"/>
    <property type="evidence" value="ECO:0007669"/>
    <property type="project" value="TreeGrafter"/>
</dbReference>